<accession>A0ABQ1E0H3</accession>
<feature type="signal peptide" evidence="3">
    <location>
        <begin position="1"/>
        <end position="35"/>
    </location>
</feature>
<sequence length="274" mass="28897">MKQFWTQITPLPRTAKLLGLTLLTATVLTATPALALEYTEADAAAGSFGKPTSVEPVTVVGGSNIYETDVSKNAAYIPPAFGSPMADMPGSGERLTPNLLTGGYLESGTASSGTTGTATVMPPAAETPSNSGTTWRSGYTAVTSSLYYKDGSLGTLSAPAIGLSAKIYQGTDNAAMRKGAGHFTETSIWDGNVAFAGHNRGSSNYFGKIHTLKNGDTIKLMTQLGTRTYSVYSVRKVSVNDVSVLKPTTDNVVTLVTCVMNQPQYRWCVQARQK</sequence>
<evidence type="ECO:0000313" key="4">
    <source>
        <dbReference type="EMBL" id="GFO88478.1"/>
    </source>
</evidence>
<feature type="region of interest" description="Disordered" evidence="2">
    <location>
        <begin position="106"/>
        <end position="133"/>
    </location>
</feature>
<dbReference type="InterPro" id="IPR005754">
    <property type="entry name" value="Sortase"/>
</dbReference>
<name>A0ABQ1E0H3_9FIRM</name>
<evidence type="ECO:0000256" key="2">
    <source>
        <dbReference type="SAM" id="MobiDB-lite"/>
    </source>
</evidence>
<dbReference type="InterPro" id="IPR042000">
    <property type="entry name" value="Sortase_D_2"/>
</dbReference>
<dbReference type="CDD" id="cd06166">
    <property type="entry name" value="Sortase_D_2"/>
    <property type="match status" value="1"/>
</dbReference>
<evidence type="ECO:0000313" key="5">
    <source>
        <dbReference type="Proteomes" id="UP000620147"/>
    </source>
</evidence>
<dbReference type="NCBIfam" id="TIGR01076">
    <property type="entry name" value="sortase_fam"/>
    <property type="match status" value="1"/>
</dbReference>
<keyword evidence="3" id="KW-0732">Signal</keyword>
<dbReference type="SUPFAM" id="SSF63817">
    <property type="entry name" value="Sortase"/>
    <property type="match status" value="1"/>
</dbReference>
<dbReference type="InterPro" id="IPR023365">
    <property type="entry name" value="Sortase_dom-sf"/>
</dbReference>
<feature type="compositionally biased region" description="Low complexity" evidence="2">
    <location>
        <begin position="107"/>
        <end position="119"/>
    </location>
</feature>
<protein>
    <recommendedName>
        <fullName evidence="6">Class D sortase</fullName>
    </recommendedName>
</protein>
<dbReference type="EMBL" id="BLYJ01000019">
    <property type="protein sequence ID" value="GFO88478.1"/>
    <property type="molecule type" value="Genomic_DNA"/>
</dbReference>
<proteinExistence type="predicted"/>
<organism evidence="4 5">
    <name type="scientific">Butyricicoccus faecihominis</name>
    <dbReference type="NCBI Taxonomy" id="1712515"/>
    <lineage>
        <taxon>Bacteria</taxon>
        <taxon>Bacillati</taxon>
        <taxon>Bacillota</taxon>
        <taxon>Clostridia</taxon>
        <taxon>Eubacteriales</taxon>
        <taxon>Butyricicoccaceae</taxon>
        <taxon>Butyricicoccus</taxon>
    </lineage>
</organism>
<comment type="caution">
    <text evidence="4">The sequence shown here is derived from an EMBL/GenBank/DDBJ whole genome shotgun (WGS) entry which is preliminary data.</text>
</comment>
<evidence type="ECO:0000256" key="3">
    <source>
        <dbReference type="SAM" id="SignalP"/>
    </source>
</evidence>
<keyword evidence="5" id="KW-1185">Reference proteome</keyword>
<feature type="chain" id="PRO_5045196735" description="Class D sortase" evidence="3">
    <location>
        <begin position="36"/>
        <end position="274"/>
    </location>
</feature>
<keyword evidence="1" id="KW-0378">Hydrolase</keyword>
<dbReference type="Gene3D" id="2.40.260.10">
    <property type="entry name" value="Sortase"/>
    <property type="match status" value="1"/>
</dbReference>
<dbReference type="Pfam" id="PF04203">
    <property type="entry name" value="Sortase"/>
    <property type="match status" value="1"/>
</dbReference>
<evidence type="ECO:0008006" key="6">
    <source>
        <dbReference type="Google" id="ProtNLM"/>
    </source>
</evidence>
<evidence type="ECO:0000256" key="1">
    <source>
        <dbReference type="ARBA" id="ARBA00022801"/>
    </source>
</evidence>
<reference evidence="4 5" key="1">
    <citation type="submission" date="2020-06" db="EMBL/GenBank/DDBJ databases">
        <title>Characterization of fructooligosaccharide metabolism and fructooligosaccharide-degrading enzymes in human commensal butyrate producers.</title>
        <authorList>
            <person name="Tanno H."/>
            <person name="Fujii T."/>
            <person name="Hirano K."/>
            <person name="Maeno S."/>
            <person name="Tonozuka T."/>
            <person name="Sakamoto M."/>
            <person name="Ohkuma M."/>
            <person name="Tochio T."/>
            <person name="Endo A."/>
        </authorList>
    </citation>
    <scope>NUCLEOTIDE SEQUENCE [LARGE SCALE GENOMIC DNA]</scope>
    <source>
        <strain evidence="4 5">JCM 31056</strain>
    </source>
</reference>
<gene>
    <name evidence="4" type="ORF">BUFA31_16420</name>
</gene>
<dbReference type="Proteomes" id="UP000620147">
    <property type="component" value="Unassembled WGS sequence"/>
</dbReference>